<name>A0A856MBX9_9CYAN</name>
<organism evidence="1 2">
    <name type="scientific">Brasilonema sennae CENA114</name>
    <dbReference type="NCBI Taxonomy" id="415709"/>
    <lineage>
        <taxon>Bacteria</taxon>
        <taxon>Bacillati</taxon>
        <taxon>Cyanobacteriota</taxon>
        <taxon>Cyanophyceae</taxon>
        <taxon>Nostocales</taxon>
        <taxon>Scytonemataceae</taxon>
        <taxon>Brasilonema</taxon>
        <taxon>Bromeliae group (in: Brasilonema)</taxon>
    </lineage>
</organism>
<dbReference type="KEGG" id="bsen:DP114_13570"/>
<reference evidence="1 2" key="1">
    <citation type="submission" date="2018-06" db="EMBL/GenBank/DDBJ databases">
        <title>Comparative genomics of Brasilonema spp. strains.</title>
        <authorList>
            <person name="Alvarenga D.O."/>
            <person name="Fiore M.F."/>
            <person name="Varani A.M."/>
        </authorList>
    </citation>
    <scope>NUCLEOTIDE SEQUENCE [LARGE SCALE GENOMIC DNA]</scope>
    <source>
        <strain evidence="1 2">CENA114</strain>
    </source>
</reference>
<dbReference type="Proteomes" id="UP000503129">
    <property type="component" value="Chromosome"/>
</dbReference>
<dbReference type="RefSeq" id="WP_171976323.1">
    <property type="nucleotide sequence ID" value="NZ_CAWOXK010000001.1"/>
</dbReference>
<evidence type="ECO:0000313" key="1">
    <source>
        <dbReference type="EMBL" id="QDL08785.1"/>
    </source>
</evidence>
<accession>A0A856MBX9</accession>
<dbReference type="EMBL" id="CP030118">
    <property type="protein sequence ID" value="QDL08785.1"/>
    <property type="molecule type" value="Genomic_DNA"/>
</dbReference>
<protein>
    <recommendedName>
        <fullName evidence="3">DUF1822 family protein</fullName>
    </recommendedName>
</protein>
<dbReference type="Pfam" id="PF08852">
    <property type="entry name" value="DUF1822"/>
    <property type="match status" value="1"/>
</dbReference>
<dbReference type="AlphaFoldDB" id="A0A856MBX9"/>
<gene>
    <name evidence="1" type="ORF">DP114_13570</name>
</gene>
<evidence type="ECO:0008006" key="3">
    <source>
        <dbReference type="Google" id="ProtNLM"/>
    </source>
</evidence>
<dbReference type="InterPro" id="IPR014951">
    <property type="entry name" value="DUF1822"/>
</dbReference>
<proteinExistence type="predicted"/>
<keyword evidence="2" id="KW-1185">Reference proteome</keyword>
<sequence length="385" mass="43971">MSYSTQQQIISIPIPAKFRETALEFAQEQPTQPKAKQVYVNTLAVLVVNSYLEMLDITTELEASYSWNQYGRLMADVADLLLTGVGRLECRAIRTGDRLCYVPPDVWDNRIGYVVVELNKTCTEGKVRGFLPDIKTSQIDIEELQPLERLIESSHLVHLRQWLEGIYKSQWQSIEELSCKRTPQVAFRFRGVRGFQLDSSEEVWKVIEQLFPHRSWENNLPSELLEKMSGNQVEDVESPHHNINSISVTDVLAQLLKTTEDEEKRWKLAETLWTIEPKHPAISARRIMDLGMQLANNPVALMVAILCKPDKTVAVLLRVYPIGNQSYLPPGLQLAGLYENGEPFLEVKARVVDNYIQLKFCGEFGERFGVQVSVNNANITEHFII</sequence>
<evidence type="ECO:0000313" key="2">
    <source>
        <dbReference type="Proteomes" id="UP000503129"/>
    </source>
</evidence>